<dbReference type="EMBL" id="FUYZ01000001">
    <property type="protein sequence ID" value="SKB58981.1"/>
    <property type="molecule type" value="Genomic_DNA"/>
</dbReference>
<evidence type="ECO:0000256" key="2">
    <source>
        <dbReference type="RuleBase" id="RU362097"/>
    </source>
</evidence>
<dbReference type="InterPro" id="IPR010131">
    <property type="entry name" value="MdtP/NodT-like"/>
</dbReference>
<organism evidence="3 4">
    <name type="scientific">Soonwooa buanensis</name>
    <dbReference type="NCBI Taxonomy" id="619805"/>
    <lineage>
        <taxon>Bacteria</taxon>
        <taxon>Pseudomonadati</taxon>
        <taxon>Bacteroidota</taxon>
        <taxon>Flavobacteriia</taxon>
        <taxon>Flavobacteriales</taxon>
        <taxon>Weeksellaceae</taxon>
        <taxon>Chryseobacterium group</taxon>
        <taxon>Soonwooa</taxon>
    </lineage>
</organism>
<dbReference type="Proteomes" id="UP000191112">
    <property type="component" value="Unassembled WGS sequence"/>
</dbReference>
<dbReference type="PANTHER" id="PTHR30203:SF33">
    <property type="entry name" value="BLR4455 PROTEIN"/>
    <property type="match status" value="1"/>
</dbReference>
<evidence type="ECO:0000256" key="1">
    <source>
        <dbReference type="ARBA" id="ARBA00007613"/>
    </source>
</evidence>
<dbReference type="PANTHER" id="PTHR30203">
    <property type="entry name" value="OUTER MEMBRANE CATION EFFLUX PROTEIN"/>
    <property type="match status" value="1"/>
</dbReference>
<dbReference type="GO" id="GO:0015562">
    <property type="term" value="F:efflux transmembrane transporter activity"/>
    <property type="evidence" value="ECO:0007669"/>
    <property type="project" value="InterPro"/>
</dbReference>
<dbReference type="GO" id="GO:0005886">
    <property type="term" value="C:plasma membrane"/>
    <property type="evidence" value="ECO:0007669"/>
    <property type="project" value="UniProtKB-SubCell"/>
</dbReference>
<dbReference type="InterPro" id="IPR003423">
    <property type="entry name" value="OMP_efflux"/>
</dbReference>
<dbReference type="STRING" id="619805.SAMN05660477_00078"/>
<keyword evidence="4" id="KW-1185">Reference proteome</keyword>
<dbReference type="NCBIfam" id="TIGR01845">
    <property type="entry name" value="outer_NodT"/>
    <property type="match status" value="1"/>
</dbReference>
<reference evidence="3 4" key="1">
    <citation type="submission" date="2017-02" db="EMBL/GenBank/DDBJ databases">
        <authorList>
            <person name="Peterson S.W."/>
        </authorList>
    </citation>
    <scope>NUCLEOTIDE SEQUENCE [LARGE SCALE GENOMIC DNA]</scope>
    <source>
        <strain evidence="3 4">DSM 22323</strain>
    </source>
</reference>
<dbReference type="Gene3D" id="2.20.200.10">
    <property type="entry name" value="Outer membrane efflux proteins (OEP)"/>
    <property type="match status" value="1"/>
</dbReference>
<dbReference type="SUPFAM" id="SSF56954">
    <property type="entry name" value="Outer membrane efflux proteins (OEP)"/>
    <property type="match status" value="1"/>
</dbReference>
<sequence>METDLANNLTRKSITMKIKTSHIVSTIALAGLMQSCKVTETYQKPSVKADWDKSLFRKQTNADSLSMAKVAWNQIFADDKLQSVIKKTIENNYDLKIAVTRINEADAVFKQSQLNNLPTLDGIASIKDTKNSAAAQGSNFRMPDIMNFQLGVSAGWEVDIWGKMAAMKRSAYAGFLQTEAARRAVQTQLVAQAASLYYQLLSLDKQLAITKQTVDLRTKNVEAVQLLMDAAYLTGADVEQSKANLYSAQLMIPDLEIQIQQTENALNLLMGEAPKDIERNSIDSQVVSSDFRTGLPASLLQNRPDVLSAEMAFRQAFENKNVALAQVYPSLNITAALGLSSKNIKDFFKESLFYTVGGTLTQNIFQQGNRKAQVKITEARKEQAYLNFEKTLLTAGAEVSDALVTYEKAKSKETTRQLQIESLQKTVDFSNELLTYSSKVNYVNVLTAEQALLQAQLSAVNDKLQQLQAMTEFYRALGGGQF</sequence>
<dbReference type="AlphaFoldDB" id="A0A1T5CI30"/>
<protein>
    <submittedName>
        <fullName evidence="3">Efflux transporter, outer membrane factor (OMF) lipoprotein, NodT family</fullName>
    </submittedName>
</protein>
<evidence type="ECO:0000313" key="3">
    <source>
        <dbReference type="EMBL" id="SKB58981.1"/>
    </source>
</evidence>
<comment type="similarity">
    <text evidence="1 2">Belongs to the outer membrane factor (OMF) (TC 1.B.17) family.</text>
</comment>
<gene>
    <name evidence="3" type="ORF">SAMN05660477_00078</name>
</gene>
<dbReference type="Pfam" id="PF02321">
    <property type="entry name" value="OEP"/>
    <property type="match status" value="2"/>
</dbReference>
<comment type="subcellular location">
    <subcellularLocation>
        <location evidence="2">Cell membrane</location>
        <topology evidence="2">Lipid-anchor</topology>
    </subcellularLocation>
</comment>
<keyword evidence="2" id="KW-0472">Membrane</keyword>
<keyword evidence="2" id="KW-0812">Transmembrane</keyword>
<accession>A0A1T5CI30</accession>
<dbReference type="RefSeq" id="WP_245797096.1">
    <property type="nucleotide sequence ID" value="NZ_FUYZ01000001.1"/>
</dbReference>
<dbReference type="Gene3D" id="1.20.1600.10">
    <property type="entry name" value="Outer membrane efflux proteins (OEP)"/>
    <property type="match status" value="1"/>
</dbReference>
<keyword evidence="2 3" id="KW-0449">Lipoprotein</keyword>
<proteinExistence type="inferred from homology"/>
<name>A0A1T5CI30_9FLAO</name>
<evidence type="ECO:0000313" key="4">
    <source>
        <dbReference type="Proteomes" id="UP000191112"/>
    </source>
</evidence>
<keyword evidence="2" id="KW-0564">Palmitate</keyword>
<keyword evidence="2" id="KW-1134">Transmembrane beta strand</keyword>